<reference evidence="1" key="1">
    <citation type="submission" date="2023-10" db="EMBL/GenBank/DDBJ databases">
        <authorList>
            <person name="Rodriguez Cubillos JULIANA M."/>
            <person name="De Vega J."/>
        </authorList>
    </citation>
    <scope>NUCLEOTIDE SEQUENCE</scope>
</reference>
<protein>
    <submittedName>
        <fullName evidence="1">Uncharacterized protein</fullName>
    </submittedName>
</protein>
<dbReference type="Proteomes" id="UP001177021">
    <property type="component" value="Unassembled WGS sequence"/>
</dbReference>
<dbReference type="EMBL" id="CASHSV030000311">
    <property type="protein sequence ID" value="CAJ2661179.1"/>
    <property type="molecule type" value="Genomic_DNA"/>
</dbReference>
<keyword evidence="2" id="KW-1185">Reference proteome</keyword>
<comment type="caution">
    <text evidence="1">The sequence shown here is derived from an EMBL/GenBank/DDBJ whole genome shotgun (WGS) entry which is preliminary data.</text>
</comment>
<evidence type="ECO:0000313" key="1">
    <source>
        <dbReference type="EMBL" id="CAJ2661179.1"/>
    </source>
</evidence>
<name>A0ACB0KY16_TRIPR</name>
<sequence length="237" mass="27302">MASSIVGFLIVFITILCSCSLTFGSYQYLHLVLQWAPAQCRVSDFKCTKPAAHDKFTVHGIWPSNFKDPQPRDCKLSSSKDQTLDMKNLPQKLVDRLTKLWPSLTSTDEDFWRLQWKTHGTCSFSMFGQAKYFWLAERLWEHMNIFEMLREDGIVPTPGKMFDQNDIIEAIKKHHFHGQVAIKPEFHCRPISQSGSKPPSPLSSELLEIRLCVDHDGFNYFNCTSGGNCGQKFEWFI</sequence>
<accession>A0ACB0KY16</accession>
<evidence type="ECO:0000313" key="2">
    <source>
        <dbReference type="Proteomes" id="UP001177021"/>
    </source>
</evidence>
<gene>
    <name evidence="1" type="ORF">MILVUS5_LOCUS26952</name>
</gene>
<organism evidence="1 2">
    <name type="scientific">Trifolium pratense</name>
    <name type="common">Red clover</name>
    <dbReference type="NCBI Taxonomy" id="57577"/>
    <lineage>
        <taxon>Eukaryota</taxon>
        <taxon>Viridiplantae</taxon>
        <taxon>Streptophyta</taxon>
        <taxon>Embryophyta</taxon>
        <taxon>Tracheophyta</taxon>
        <taxon>Spermatophyta</taxon>
        <taxon>Magnoliopsida</taxon>
        <taxon>eudicotyledons</taxon>
        <taxon>Gunneridae</taxon>
        <taxon>Pentapetalae</taxon>
        <taxon>rosids</taxon>
        <taxon>fabids</taxon>
        <taxon>Fabales</taxon>
        <taxon>Fabaceae</taxon>
        <taxon>Papilionoideae</taxon>
        <taxon>50 kb inversion clade</taxon>
        <taxon>NPAAA clade</taxon>
        <taxon>Hologalegina</taxon>
        <taxon>IRL clade</taxon>
        <taxon>Trifolieae</taxon>
        <taxon>Trifolium</taxon>
    </lineage>
</organism>
<proteinExistence type="predicted"/>